<dbReference type="PROSITE" id="PS51257">
    <property type="entry name" value="PROKAR_LIPOPROTEIN"/>
    <property type="match status" value="1"/>
</dbReference>
<organism evidence="2 3">
    <name type="scientific">Tolypothrix tenuis PCC 7101</name>
    <dbReference type="NCBI Taxonomy" id="231146"/>
    <lineage>
        <taxon>Bacteria</taxon>
        <taxon>Bacillati</taxon>
        <taxon>Cyanobacteriota</taxon>
        <taxon>Cyanophyceae</taxon>
        <taxon>Nostocales</taxon>
        <taxon>Tolypothrichaceae</taxon>
        <taxon>Tolypothrix</taxon>
    </lineage>
</organism>
<evidence type="ECO:0000313" key="2">
    <source>
        <dbReference type="EMBL" id="BAZ01448.1"/>
    </source>
</evidence>
<gene>
    <name evidence="2" type="ORF">NIES37_54480</name>
</gene>
<name>A0A1Z4N6V1_9CYAN</name>
<dbReference type="Proteomes" id="UP000218785">
    <property type="component" value="Chromosome"/>
</dbReference>
<protein>
    <submittedName>
        <fullName evidence="2">Uncharacterized protein</fullName>
    </submittedName>
</protein>
<feature type="region of interest" description="Disordered" evidence="1">
    <location>
        <begin position="35"/>
        <end position="62"/>
    </location>
</feature>
<evidence type="ECO:0000256" key="1">
    <source>
        <dbReference type="SAM" id="MobiDB-lite"/>
    </source>
</evidence>
<dbReference type="EMBL" id="AP018248">
    <property type="protein sequence ID" value="BAZ01448.1"/>
    <property type="molecule type" value="Genomic_DNA"/>
</dbReference>
<evidence type="ECO:0000313" key="3">
    <source>
        <dbReference type="Proteomes" id="UP000218785"/>
    </source>
</evidence>
<reference evidence="2 3" key="1">
    <citation type="submission" date="2017-06" db="EMBL/GenBank/DDBJ databases">
        <title>Genome sequencing of cyanobaciteial culture collection at National Institute for Environmental Studies (NIES).</title>
        <authorList>
            <person name="Hirose Y."/>
            <person name="Shimura Y."/>
            <person name="Fujisawa T."/>
            <person name="Nakamura Y."/>
            <person name="Kawachi M."/>
        </authorList>
    </citation>
    <scope>NUCLEOTIDE SEQUENCE [LARGE SCALE GENOMIC DNA]</scope>
    <source>
        <strain evidence="2 3">NIES-37</strain>
    </source>
</reference>
<keyword evidence="3" id="KW-1185">Reference proteome</keyword>
<proteinExistence type="predicted"/>
<accession>A0A1Z4N6V1</accession>
<feature type="compositionally biased region" description="Polar residues" evidence="1">
    <location>
        <begin position="35"/>
        <end position="59"/>
    </location>
</feature>
<dbReference type="AlphaFoldDB" id="A0A1Z4N6V1"/>
<dbReference type="RefSeq" id="WP_096581019.1">
    <property type="nucleotide sequence ID" value="NZ_CAWNJS010000001.1"/>
</dbReference>
<dbReference type="KEGG" id="ttq:NIES37_54480"/>
<sequence length="209" mass="22343">MKTSVYRNAAVLACSLGLLGLLVGCFGMSVSFETTDPNSTSSQPNETPQLPSNSSSSFAHETVSSTNVSSSVTIPAEAVENSTNKDTSLLAYSQKSSGSIKAGEGKLRMSNQTNQPVRLALLARQSAAKGASKTQQDIPAHWDFEPQEGSEKGLLLSLPNGNLKLEKGDILVAFAQDGSRRYWGPYVVGETSSPAWDSQSREWRLVLSK</sequence>